<dbReference type="Pfam" id="PF13302">
    <property type="entry name" value="Acetyltransf_3"/>
    <property type="match status" value="1"/>
</dbReference>
<gene>
    <name evidence="2" type="ORF">MNBD_GAMMA02-1507</name>
</gene>
<dbReference type="PANTHER" id="PTHR43792">
    <property type="entry name" value="GNAT FAMILY, PUTATIVE (AFU_ORTHOLOGUE AFUA_3G00765)-RELATED-RELATED"/>
    <property type="match status" value="1"/>
</dbReference>
<sequence length="128" mass="14325">NLPEMIQDVVTQMADYYAGAGFQEPWVAYVASHEGEIVGGGTFKSAPYNDQVEIAYYTLPEFENQGMATATAQALIDLAIQTDEELKIVAQTLPEKNASNHLLQKLGFTFFDVVEHPEDGIVWEWHLF</sequence>
<dbReference type="PROSITE" id="PS51186">
    <property type="entry name" value="GNAT"/>
    <property type="match status" value="1"/>
</dbReference>
<dbReference type="AlphaFoldDB" id="A0A3B0W319"/>
<dbReference type="Gene3D" id="3.40.630.30">
    <property type="match status" value="1"/>
</dbReference>
<dbReference type="EMBL" id="UOFA01000218">
    <property type="protein sequence ID" value="VAW45672.1"/>
    <property type="molecule type" value="Genomic_DNA"/>
</dbReference>
<dbReference type="CDD" id="cd04301">
    <property type="entry name" value="NAT_SF"/>
    <property type="match status" value="1"/>
</dbReference>
<dbReference type="InterPro" id="IPR000182">
    <property type="entry name" value="GNAT_dom"/>
</dbReference>
<evidence type="ECO:0000259" key="1">
    <source>
        <dbReference type="PROSITE" id="PS51186"/>
    </source>
</evidence>
<name>A0A3B0W319_9ZZZZ</name>
<protein>
    <recommendedName>
        <fullName evidence="1">N-acetyltransferase domain-containing protein</fullName>
    </recommendedName>
</protein>
<dbReference type="GO" id="GO:0016747">
    <property type="term" value="F:acyltransferase activity, transferring groups other than amino-acyl groups"/>
    <property type="evidence" value="ECO:0007669"/>
    <property type="project" value="InterPro"/>
</dbReference>
<accession>A0A3B0W319</accession>
<reference evidence="2" key="1">
    <citation type="submission" date="2018-06" db="EMBL/GenBank/DDBJ databases">
        <authorList>
            <person name="Zhirakovskaya E."/>
        </authorList>
    </citation>
    <scope>NUCLEOTIDE SEQUENCE</scope>
</reference>
<proteinExistence type="predicted"/>
<dbReference type="InterPro" id="IPR051531">
    <property type="entry name" value="N-acetyltransferase"/>
</dbReference>
<feature type="domain" description="N-acetyltransferase" evidence="1">
    <location>
        <begin position="1"/>
        <end position="128"/>
    </location>
</feature>
<evidence type="ECO:0000313" key="2">
    <source>
        <dbReference type="EMBL" id="VAW45672.1"/>
    </source>
</evidence>
<dbReference type="SUPFAM" id="SSF55729">
    <property type="entry name" value="Acyl-CoA N-acyltransferases (Nat)"/>
    <property type="match status" value="1"/>
</dbReference>
<dbReference type="InterPro" id="IPR016181">
    <property type="entry name" value="Acyl_CoA_acyltransferase"/>
</dbReference>
<dbReference type="PANTHER" id="PTHR43792:SF13">
    <property type="entry name" value="ACETYLTRANSFERASE"/>
    <property type="match status" value="1"/>
</dbReference>
<organism evidence="2">
    <name type="scientific">hydrothermal vent metagenome</name>
    <dbReference type="NCBI Taxonomy" id="652676"/>
    <lineage>
        <taxon>unclassified sequences</taxon>
        <taxon>metagenomes</taxon>
        <taxon>ecological metagenomes</taxon>
    </lineage>
</organism>
<feature type="non-terminal residue" evidence="2">
    <location>
        <position position="1"/>
    </location>
</feature>